<dbReference type="CTD" id="33704"/>
<accession>A0A9C6X3T3</accession>
<evidence type="ECO:0000256" key="1">
    <source>
        <dbReference type="ARBA" id="ARBA00001946"/>
    </source>
</evidence>
<protein>
    <recommendedName>
        <fullName evidence="5">Geranylgeranyl transferase type-1 subunit beta</fullName>
        <ecNumber evidence="4">2.5.1.59</ecNumber>
    </recommendedName>
    <alternativeName>
        <fullName evidence="12">Geranylgeranyl transferase type I subunit beta</fullName>
    </alternativeName>
</protein>
<evidence type="ECO:0000256" key="12">
    <source>
        <dbReference type="ARBA" id="ARBA00031713"/>
    </source>
</evidence>
<evidence type="ECO:0000256" key="2">
    <source>
        <dbReference type="ARBA" id="ARBA00001947"/>
    </source>
</evidence>
<feature type="domain" description="Prenyltransferase alpha-alpha toroid" evidence="13">
    <location>
        <begin position="3"/>
        <end position="190"/>
    </location>
</feature>
<dbReference type="AlphaFoldDB" id="A0A9C6X3T3"/>
<keyword evidence="11" id="KW-0460">Magnesium</keyword>
<sequence length="376" mass="42006">MDFNPKKHARYFLRLLNILPSHASNYDSTRLLLCFFAVSGLDLLDALDQLTPEKKEHIREWVYHLLIQAKESDGDDEVARWGFQGASTLILPPATGVIDNSEPYACGHVSMTYTGLGTLLILGDDLSRVNRKVVAAGVRACQQSDGSFCATLAGSECDMRFVYSAAAVCYILQDWSGMDVGLTTNYIMQSLVSHNFFQLLPGFTMIFLINHDDIFQSYDNAFAQGPGLESHGGHTFCAVASLSLMGTLHTMLSTRQLDGLRRWCMMRQESGFNGRPNKPVDTCYSFWVGATLKILDCYDLINKSENRSFTLATQDNITGGFAKWTSTDVEPLHTYFALAGLSLLKEPGLIEIHPELNLSQRTVEHLHKLHEQWTCN</sequence>
<organism evidence="14 15">
    <name type="scientific">Frankliniella occidentalis</name>
    <name type="common">Western flower thrips</name>
    <name type="synonym">Euthrips occidentalis</name>
    <dbReference type="NCBI Taxonomy" id="133901"/>
    <lineage>
        <taxon>Eukaryota</taxon>
        <taxon>Metazoa</taxon>
        <taxon>Ecdysozoa</taxon>
        <taxon>Arthropoda</taxon>
        <taxon>Hexapoda</taxon>
        <taxon>Insecta</taxon>
        <taxon>Pterygota</taxon>
        <taxon>Neoptera</taxon>
        <taxon>Paraneoptera</taxon>
        <taxon>Thysanoptera</taxon>
        <taxon>Terebrantia</taxon>
        <taxon>Thripoidea</taxon>
        <taxon>Thripidae</taxon>
        <taxon>Frankliniella</taxon>
    </lineage>
</organism>
<reference evidence="15" key="1">
    <citation type="submission" date="2025-08" db="UniProtKB">
        <authorList>
            <consortium name="RefSeq"/>
        </authorList>
    </citation>
    <scope>IDENTIFICATION</scope>
    <source>
        <tissue evidence="15">Whole organism</tissue>
    </source>
</reference>
<evidence type="ECO:0000259" key="13">
    <source>
        <dbReference type="Pfam" id="PF00432"/>
    </source>
</evidence>
<dbReference type="OrthoDB" id="24893at2759"/>
<dbReference type="InterPro" id="IPR008930">
    <property type="entry name" value="Terpenoid_cyclase/PrenylTrfase"/>
</dbReference>
<evidence type="ECO:0000256" key="4">
    <source>
        <dbReference type="ARBA" id="ARBA00012700"/>
    </source>
</evidence>
<evidence type="ECO:0000256" key="6">
    <source>
        <dbReference type="ARBA" id="ARBA00022602"/>
    </source>
</evidence>
<dbReference type="SUPFAM" id="SSF48239">
    <property type="entry name" value="Terpenoid cyclases/Protein prenyltransferases"/>
    <property type="match status" value="1"/>
</dbReference>
<gene>
    <name evidence="15" type="primary">LOC113209504</name>
</gene>
<dbReference type="CDD" id="cd02895">
    <property type="entry name" value="GGTase-I"/>
    <property type="match status" value="1"/>
</dbReference>
<evidence type="ECO:0000256" key="10">
    <source>
        <dbReference type="ARBA" id="ARBA00022833"/>
    </source>
</evidence>
<dbReference type="PANTHER" id="PTHR11774">
    <property type="entry name" value="GERANYLGERANYL TRANSFERASE TYPE BETA SUBUNIT"/>
    <property type="match status" value="1"/>
</dbReference>
<dbReference type="PANTHER" id="PTHR11774:SF4">
    <property type="entry name" value="GERANYLGERANYL TRANSFERASE TYPE-1 SUBUNIT BETA"/>
    <property type="match status" value="1"/>
</dbReference>
<dbReference type="GeneID" id="113209504"/>
<keyword evidence="7 15" id="KW-0808">Transferase</keyword>
<keyword evidence="6" id="KW-0637">Prenyltransferase</keyword>
<dbReference type="GO" id="GO:0005953">
    <property type="term" value="C:CAAX-protein geranylgeranyltransferase complex"/>
    <property type="evidence" value="ECO:0007669"/>
    <property type="project" value="InterPro"/>
</dbReference>
<comment type="cofactor">
    <cofactor evidence="1">
        <name>Mg(2+)</name>
        <dbReference type="ChEBI" id="CHEBI:18420"/>
    </cofactor>
</comment>
<keyword evidence="14" id="KW-1185">Reference proteome</keyword>
<dbReference type="InterPro" id="IPR001330">
    <property type="entry name" value="Prenyltrans"/>
</dbReference>
<evidence type="ECO:0000256" key="3">
    <source>
        <dbReference type="ARBA" id="ARBA00010497"/>
    </source>
</evidence>
<dbReference type="GO" id="GO:0004662">
    <property type="term" value="F:CAAX-protein geranylgeranyltransferase activity"/>
    <property type="evidence" value="ECO:0007669"/>
    <property type="project" value="UniProtKB-EC"/>
</dbReference>
<dbReference type="Proteomes" id="UP000504606">
    <property type="component" value="Unplaced"/>
</dbReference>
<comment type="similarity">
    <text evidence="3">Belongs to the protein prenyltransferase subunit beta family.</text>
</comment>
<dbReference type="RefSeq" id="XP_052128645.1">
    <property type="nucleotide sequence ID" value="XM_052272685.1"/>
</dbReference>
<keyword evidence="9" id="KW-0677">Repeat</keyword>
<dbReference type="GO" id="GO:0046872">
    <property type="term" value="F:metal ion binding"/>
    <property type="evidence" value="ECO:0007669"/>
    <property type="project" value="UniProtKB-KW"/>
</dbReference>
<evidence type="ECO:0000256" key="8">
    <source>
        <dbReference type="ARBA" id="ARBA00022723"/>
    </source>
</evidence>
<dbReference type="Pfam" id="PF00432">
    <property type="entry name" value="Prenyltrans"/>
    <property type="match status" value="2"/>
</dbReference>
<name>A0A9C6X3T3_FRAOC</name>
<evidence type="ECO:0000313" key="15">
    <source>
        <dbReference type="RefSeq" id="XP_052128645.1"/>
    </source>
</evidence>
<keyword evidence="10" id="KW-0862">Zinc</keyword>
<keyword evidence="8" id="KW-0479">Metal-binding</keyword>
<evidence type="ECO:0000256" key="7">
    <source>
        <dbReference type="ARBA" id="ARBA00022679"/>
    </source>
</evidence>
<dbReference type="InterPro" id="IPR045089">
    <property type="entry name" value="PGGT1B-like"/>
</dbReference>
<evidence type="ECO:0000256" key="9">
    <source>
        <dbReference type="ARBA" id="ARBA00022737"/>
    </source>
</evidence>
<evidence type="ECO:0000256" key="5">
    <source>
        <dbReference type="ARBA" id="ARBA00020603"/>
    </source>
</evidence>
<dbReference type="InterPro" id="IPR041960">
    <property type="entry name" value="GGTase_I_beta"/>
</dbReference>
<proteinExistence type="inferred from homology"/>
<comment type="cofactor">
    <cofactor evidence="2">
        <name>Zn(2+)</name>
        <dbReference type="ChEBI" id="CHEBI:29105"/>
    </cofactor>
</comment>
<feature type="domain" description="Prenyltransferase alpha-alpha toroid" evidence="13">
    <location>
        <begin position="216"/>
        <end position="358"/>
    </location>
</feature>
<evidence type="ECO:0000256" key="11">
    <source>
        <dbReference type="ARBA" id="ARBA00022842"/>
    </source>
</evidence>
<evidence type="ECO:0000313" key="14">
    <source>
        <dbReference type="Proteomes" id="UP000504606"/>
    </source>
</evidence>
<dbReference type="EC" id="2.5.1.59" evidence="4"/>
<dbReference type="Gene3D" id="1.50.10.20">
    <property type="match status" value="1"/>
</dbReference>